<feature type="coiled-coil region" evidence="10">
    <location>
        <begin position="313"/>
        <end position="340"/>
    </location>
</feature>
<dbReference type="PATRIC" id="fig|888812.3.peg.106"/>
<comment type="similarity">
    <text evidence="2">Belongs to the EsaA family.</text>
</comment>
<dbReference type="EMBL" id="AEXZ01000001">
    <property type="protein sequence ID" value="EGD40006.1"/>
    <property type="molecule type" value="Genomic_DNA"/>
</dbReference>
<dbReference type="RefSeq" id="WP_002911011.1">
    <property type="nucleotide sequence ID" value="NZ_GL872447.1"/>
</dbReference>
<proteinExistence type="inferred from homology"/>
<evidence type="ECO:0000256" key="8">
    <source>
        <dbReference type="ARBA" id="ARBA00023136"/>
    </source>
</evidence>
<feature type="transmembrane region" description="Helical" evidence="11">
    <location>
        <begin position="780"/>
        <end position="799"/>
    </location>
</feature>
<dbReference type="GeneID" id="48426613"/>
<dbReference type="NCBIfam" id="TIGR03929">
    <property type="entry name" value="T7_esaA_Nterm"/>
    <property type="match status" value="1"/>
</dbReference>
<evidence type="ECO:0000256" key="9">
    <source>
        <dbReference type="ARBA" id="ARBA00046722"/>
    </source>
</evidence>
<comment type="caution">
    <text evidence="12">The sequence shown here is derived from an EMBL/GenBank/DDBJ whole genome shotgun (WGS) entry which is preliminary data.</text>
</comment>
<evidence type="ECO:0000256" key="5">
    <source>
        <dbReference type="ARBA" id="ARBA00022692"/>
    </source>
</evidence>
<dbReference type="Proteomes" id="UP000004562">
    <property type="component" value="Unassembled WGS sequence"/>
</dbReference>
<dbReference type="InterPro" id="IPR051328">
    <property type="entry name" value="T7SS_ABC-Transporter"/>
</dbReference>
<feature type="transmembrane region" description="Helical" evidence="11">
    <location>
        <begin position="852"/>
        <end position="874"/>
    </location>
</feature>
<evidence type="ECO:0000256" key="1">
    <source>
        <dbReference type="ARBA" id="ARBA00004651"/>
    </source>
</evidence>
<comment type="subcellular location">
    <subcellularLocation>
        <location evidence="1">Cell membrane</location>
        <topology evidence="1">Multi-pass membrane protein</topology>
    </subcellularLocation>
</comment>
<name>F0IQJ6_STRSA</name>
<keyword evidence="6 11" id="KW-1133">Transmembrane helix</keyword>
<evidence type="ECO:0000313" key="13">
    <source>
        <dbReference type="Proteomes" id="UP000004562"/>
    </source>
</evidence>
<comment type="subunit">
    <text evidence="9">Homodimer. Interacts with EssB.</text>
</comment>
<evidence type="ECO:0000256" key="4">
    <source>
        <dbReference type="ARBA" id="ARBA00022475"/>
    </source>
</evidence>
<reference evidence="12 13" key="1">
    <citation type="submission" date="2011-02" db="EMBL/GenBank/DDBJ databases">
        <authorList>
            <person name="Muzny D."/>
            <person name="Qin X."/>
            <person name="Deng J."/>
            <person name="Jiang H."/>
            <person name="Liu Y."/>
            <person name="Qu J."/>
            <person name="Song X.-Z."/>
            <person name="Zhang L."/>
            <person name="Thornton R."/>
            <person name="Coyle M."/>
            <person name="Francisco L."/>
            <person name="Jackson L."/>
            <person name="Javaid M."/>
            <person name="Korchina V."/>
            <person name="Kovar C."/>
            <person name="Mata R."/>
            <person name="Mathew T."/>
            <person name="Ngo R."/>
            <person name="Nguyen L."/>
            <person name="Nguyen N."/>
            <person name="Okwuonu G."/>
            <person name="Ongeri F."/>
            <person name="Pham C."/>
            <person name="Simmons D."/>
            <person name="Wilczek-Boney K."/>
            <person name="Hale W."/>
            <person name="Jakkamsetti A."/>
            <person name="Pham P."/>
            <person name="Ruth R."/>
            <person name="San Lucas F."/>
            <person name="Warren J."/>
            <person name="Zhang J."/>
            <person name="Zhao Z."/>
            <person name="Zhou C."/>
            <person name="Zhu D."/>
            <person name="Lee S."/>
            <person name="Bess C."/>
            <person name="Blankenburg K."/>
            <person name="Forbes L."/>
            <person name="Fu Q."/>
            <person name="Gubbala S."/>
            <person name="Hirani K."/>
            <person name="Jayaseelan J.C."/>
            <person name="Lara F."/>
            <person name="Munidasa M."/>
            <person name="Palculict T."/>
            <person name="Patil S."/>
            <person name="Pu L.-L."/>
            <person name="Saada N."/>
            <person name="Tang L."/>
            <person name="Weissenberger G."/>
            <person name="Zhu Y."/>
            <person name="Hemphill L."/>
            <person name="Shang Y."/>
            <person name="Youmans B."/>
            <person name="Ayvaz T."/>
            <person name="Ross M."/>
            <person name="Santibanez J."/>
            <person name="Aqrawi P."/>
            <person name="Gross S."/>
            <person name="Joshi V."/>
            <person name="Fowler G."/>
            <person name="Nazareth L."/>
            <person name="Reid J."/>
            <person name="Worley K."/>
            <person name="Petrosino J."/>
            <person name="Highlander S."/>
            <person name="Gibbs R."/>
        </authorList>
    </citation>
    <scope>NUCLEOTIDE SEQUENCE [LARGE SCALE GENOMIC DNA]</scope>
    <source>
        <strain evidence="12 13">SK160</strain>
    </source>
</reference>
<keyword evidence="7" id="KW-0843">Virulence</keyword>
<keyword evidence="5 11" id="KW-0812">Transmembrane</keyword>
<dbReference type="GO" id="GO:0005886">
    <property type="term" value="C:plasma membrane"/>
    <property type="evidence" value="ECO:0007669"/>
    <property type="project" value="UniProtKB-SubCell"/>
</dbReference>
<dbReference type="InterPro" id="IPR023838">
    <property type="entry name" value="T7SS_EsaA"/>
</dbReference>
<feature type="transmembrane region" description="Helical" evidence="11">
    <location>
        <begin position="820"/>
        <end position="840"/>
    </location>
</feature>
<gene>
    <name evidence="12" type="ORF">HMPREF9384_0108</name>
</gene>
<evidence type="ECO:0000256" key="11">
    <source>
        <dbReference type="SAM" id="Phobius"/>
    </source>
</evidence>
<keyword evidence="4" id="KW-1003">Cell membrane</keyword>
<dbReference type="AlphaFoldDB" id="F0IQJ6"/>
<dbReference type="PANTHER" id="PTHR43077:SF10">
    <property type="entry name" value="TRANSPORT PERMEASE PROTEIN"/>
    <property type="match status" value="1"/>
</dbReference>
<dbReference type="PANTHER" id="PTHR43077">
    <property type="entry name" value="TRANSPORT PERMEASE YVFS-RELATED"/>
    <property type="match status" value="1"/>
</dbReference>
<dbReference type="HOGENOM" id="CLU_298951_0_0_9"/>
<evidence type="ECO:0000256" key="10">
    <source>
        <dbReference type="SAM" id="Coils"/>
    </source>
</evidence>
<evidence type="ECO:0000256" key="3">
    <source>
        <dbReference type="ARBA" id="ARBA00020819"/>
    </source>
</evidence>
<feature type="transmembrane region" description="Helical" evidence="11">
    <location>
        <begin position="934"/>
        <end position="956"/>
    </location>
</feature>
<organism evidence="12 13">
    <name type="scientific">Streptococcus sanguinis SK160</name>
    <dbReference type="NCBI Taxonomy" id="888812"/>
    <lineage>
        <taxon>Bacteria</taxon>
        <taxon>Bacillati</taxon>
        <taxon>Bacillota</taxon>
        <taxon>Bacilli</taxon>
        <taxon>Lactobacillales</taxon>
        <taxon>Streptococcaceae</taxon>
        <taxon>Streptococcus</taxon>
    </lineage>
</organism>
<evidence type="ECO:0000256" key="6">
    <source>
        <dbReference type="ARBA" id="ARBA00022989"/>
    </source>
</evidence>
<accession>F0IQJ6</accession>
<keyword evidence="10" id="KW-0175">Coiled coil</keyword>
<feature type="transmembrane region" description="Helical" evidence="11">
    <location>
        <begin position="886"/>
        <end position="912"/>
    </location>
</feature>
<feature type="coiled-coil region" evidence="10">
    <location>
        <begin position="598"/>
        <end position="639"/>
    </location>
</feature>
<evidence type="ECO:0000313" key="12">
    <source>
        <dbReference type="EMBL" id="EGD40006.1"/>
    </source>
</evidence>
<keyword evidence="8 11" id="KW-0472">Membrane</keyword>
<evidence type="ECO:0000256" key="7">
    <source>
        <dbReference type="ARBA" id="ARBA00023026"/>
    </source>
</evidence>
<evidence type="ECO:0000256" key="2">
    <source>
        <dbReference type="ARBA" id="ARBA00008338"/>
    </source>
</evidence>
<sequence length="966" mass="104790">MGNKKLLKYIGNVVLVIALLAAVVTLNVAVQKNTSSARDSKIKTDQKTKLNVAVVNEDRAVKVDKKEYNLGASYVKNLERDDSQNWYIVTRGAADAGLENGKYQLVVTIPSDFSEKVLDVNAISADRTIVTYKVNAAGNQQIENEANSLAKDIIADLNSQLVDMYMASILSNLYTAQQNVQASSEVQVTNIGNYRTNLLESAIGSKNIFPTLVSMSASSVEANNSLKTTLETYAKAFDDLDNSQATYGKNFDSLLKQRADDQVNYAAFMKQLMEMDEKVVHDDTQKLYAKLEETQKDFTKQLGSTDDVKDVDVDNVSQQLQDLETALETERGQLDVHKQQIKDFVDNKLRTYYGVEEGKPITLSAVLGDAITSYDASLKAQIAEAVKALPASQPTEVKFGLPVPALDYSTISQFGTPQGNGSAELDNLAAAAEKAASSTASPVNSQVGKATLSVTPPTGVTIRTITYNGETVTNGQEINLAEGANFNVQFNVANEAAATSVDSSIDISLNGIKVASAPVNVEDAQKAAAAYGAKVQEISSAYQHVMSLIQAYNSFDELKNKDMSESLSTLLINAINSNLDSYQNSLSKSNDGKSQGVKETLDETISNLKNKIEDVKGTNAKLAEEIGEQLKLYENLQTRMSDISKAQASSTDALAKTDTDLSSLNSEFSSLLSSTSGVKSSSQTNVQAADSVNQIFSSFNRELENAQGTTEKLSANAESLMGQFNKELEDNGNFVESFVKVLNNAYENGVPNEVLLDFLSNPVAQSSSSVKATVNVYRPFTWILLLEVVSLFTAYLFATQNIVRKVKDRFKLNKLQDTDIMTVGILGFLSLTIGLVIGIVSSMQLHIGKEYVPSWVLLIVVASFVLIQGQYLFLKHLRVMGMGLAFFMIISFVYLSNAIGTTASLTGFPAFIKSLNALSVLEGMLSGYFDGKTAGFFAIFGLIVLLALLVAANIFIKTRTLKTEEV</sequence>
<protein>
    <recommendedName>
        <fullName evidence="3">Type VII secretion system accessory factor EsaA</fullName>
    </recommendedName>
</protein>